<dbReference type="InterPro" id="IPR053145">
    <property type="entry name" value="AB_hydrolase_Est10"/>
</dbReference>
<dbReference type="InterPro" id="IPR022742">
    <property type="entry name" value="Hydrolase_4"/>
</dbReference>
<dbReference type="EMBL" id="FWDM01000012">
    <property type="protein sequence ID" value="SLM11460.1"/>
    <property type="molecule type" value="Genomic_DNA"/>
</dbReference>
<dbReference type="PANTHER" id="PTHR43265:SF1">
    <property type="entry name" value="ESTERASE ESTD"/>
    <property type="match status" value="1"/>
</dbReference>
<feature type="domain" description="Serine aminopeptidase S33" evidence="2">
    <location>
        <begin position="259"/>
        <end position="349"/>
    </location>
</feature>
<feature type="chain" id="PRO_5018300785" description="Serine aminopeptidase S33 domain-containing protein" evidence="1">
    <location>
        <begin position="23"/>
        <end position="512"/>
    </location>
</feature>
<proteinExistence type="predicted"/>
<evidence type="ECO:0000256" key="1">
    <source>
        <dbReference type="SAM" id="SignalP"/>
    </source>
</evidence>
<gene>
    <name evidence="3" type="ORF">SPIROBIBN47_20031</name>
</gene>
<dbReference type="AlphaFoldDB" id="A0A3P3XH27"/>
<organism evidence="3">
    <name type="scientific">uncultured spirochete</name>
    <dbReference type="NCBI Taxonomy" id="156406"/>
    <lineage>
        <taxon>Bacteria</taxon>
        <taxon>Pseudomonadati</taxon>
        <taxon>Spirochaetota</taxon>
        <taxon>Spirochaetia</taxon>
        <taxon>Spirochaetales</taxon>
        <taxon>environmental samples</taxon>
    </lineage>
</organism>
<evidence type="ECO:0000313" key="3">
    <source>
        <dbReference type="EMBL" id="SLM11460.1"/>
    </source>
</evidence>
<dbReference type="GO" id="GO:0052689">
    <property type="term" value="F:carboxylic ester hydrolase activity"/>
    <property type="evidence" value="ECO:0007669"/>
    <property type="project" value="TreeGrafter"/>
</dbReference>
<sequence length="512" mass="54197">MIPKSSLAIRFLTIFLFLAAGAGGAVCAQMSSASQISPVPIAEIPAPEIPASETPVAAVPSFEAPAAQADTSAKIAPGTWAGKLILQPVQTGQSGNYSFDFVIRILSAGRGMLVDIPEQGMFSYPVDRYSLNADSLSLVLDATGAEEELAFSGSYSGTFAPQGSAKKGGIVGTVRGRSWKGSFYVQKQEAQLKPGEMPFEVPAEGGLLPATITFPVHAAAELNPAAFASFPLVILVAGAGKTDRNGNNFEVPGKTDTLLQLAEGLRARNVGSFRYDRRGAAEAYMLEKSGHMTSFAQHVKDLAAVIRAAAALPREGRLILAGMNEGAWMALAALNQLGQDADLVDGLIMLDSSGQSPMEALAGSLEDQDEEIRNTAMEAAQTLIKTGALIPVPEILADFFSPSRKEWLASWLAFDPVKELKKVPVPVLLVYGENDMQVSREAFAKLADAKPSAAIKIVPGMNYVLKEVHGEDENYAAFTDPLFKVPAILVDLIAAFAKAQPAPQGLLPWSSH</sequence>
<dbReference type="Gene3D" id="3.40.50.1820">
    <property type="entry name" value="alpha/beta hydrolase"/>
    <property type="match status" value="1"/>
</dbReference>
<reference evidence="3" key="1">
    <citation type="submission" date="2017-02" db="EMBL/GenBank/DDBJ databases">
        <authorList>
            <person name="Regsiter A."/>
            <person name="William W."/>
        </authorList>
    </citation>
    <scope>NUCLEOTIDE SEQUENCE</scope>
    <source>
        <strain evidence="3">Bib</strain>
    </source>
</reference>
<dbReference type="PANTHER" id="PTHR43265">
    <property type="entry name" value="ESTERASE ESTD"/>
    <property type="match status" value="1"/>
</dbReference>
<name>A0A3P3XH27_9SPIR</name>
<protein>
    <recommendedName>
        <fullName evidence="2">Serine aminopeptidase S33 domain-containing protein</fullName>
    </recommendedName>
</protein>
<dbReference type="Pfam" id="PF12146">
    <property type="entry name" value="Hydrolase_4"/>
    <property type="match status" value="1"/>
</dbReference>
<dbReference type="InterPro" id="IPR029058">
    <property type="entry name" value="AB_hydrolase_fold"/>
</dbReference>
<feature type="signal peptide" evidence="1">
    <location>
        <begin position="1"/>
        <end position="22"/>
    </location>
</feature>
<keyword evidence="1" id="KW-0732">Signal</keyword>
<evidence type="ECO:0000259" key="2">
    <source>
        <dbReference type="Pfam" id="PF12146"/>
    </source>
</evidence>
<accession>A0A3P3XH27</accession>
<dbReference type="SUPFAM" id="SSF53474">
    <property type="entry name" value="alpha/beta-Hydrolases"/>
    <property type="match status" value="1"/>
</dbReference>